<keyword evidence="2" id="KW-1185">Reference proteome</keyword>
<organism evidence="1 2">
    <name type="scientific">Mytilus edulis</name>
    <name type="common">Blue mussel</name>
    <dbReference type="NCBI Taxonomy" id="6550"/>
    <lineage>
        <taxon>Eukaryota</taxon>
        <taxon>Metazoa</taxon>
        <taxon>Spiralia</taxon>
        <taxon>Lophotrochozoa</taxon>
        <taxon>Mollusca</taxon>
        <taxon>Bivalvia</taxon>
        <taxon>Autobranchia</taxon>
        <taxon>Pteriomorphia</taxon>
        <taxon>Mytilida</taxon>
        <taxon>Mytiloidea</taxon>
        <taxon>Mytilidae</taxon>
        <taxon>Mytilinae</taxon>
        <taxon>Mytilus</taxon>
    </lineage>
</organism>
<gene>
    <name evidence="1" type="ORF">MEDL_57558</name>
</gene>
<name>A0A8S3UJS9_MYTED</name>
<proteinExistence type="predicted"/>
<reference evidence="1" key="1">
    <citation type="submission" date="2021-03" db="EMBL/GenBank/DDBJ databases">
        <authorList>
            <person name="Bekaert M."/>
        </authorList>
    </citation>
    <scope>NUCLEOTIDE SEQUENCE</scope>
</reference>
<evidence type="ECO:0000313" key="2">
    <source>
        <dbReference type="Proteomes" id="UP000683360"/>
    </source>
</evidence>
<dbReference type="OrthoDB" id="6086740at2759"/>
<accession>A0A8S3UJS9</accession>
<protein>
    <submittedName>
        <fullName evidence="1">Uncharacterized protein</fullName>
    </submittedName>
</protein>
<dbReference type="EMBL" id="CAJPWZ010002777">
    <property type="protein sequence ID" value="CAG2245552.1"/>
    <property type="molecule type" value="Genomic_DNA"/>
</dbReference>
<sequence>MVGSGNFVQQNPFGMVSPAQYGMVSSTPNGMVNPSSYGMVSSTPYGMVSPAQYGMVSSSPYVGLVAQQQRQLTMRPSSGLEMSPFVRSPSSGLLAIQCNDTDDMDTPRMRTPYLEEVRDNMIVGGGNFVQQNPFGMVNPAPFDMISATLYGMVNPSSYGMVILKPCGVVNPTAYGMVNSSPYIRLVAQPQRQVTMCTSFGIEMSPSVRSPSSG</sequence>
<dbReference type="Proteomes" id="UP000683360">
    <property type="component" value="Unassembled WGS sequence"/>
</dbReference>
<comment type="caution">
    <text evidence="1">The sequence shown here is derived from an EMBL/GenBank/DDBJ whole genome shotgun (WGS) entry which is preliminary data.</text>
</comment>
<evidence type="ECO:0000313" key="1">
    <source>
        <dbReference type="EMBL" id="CAG2245552.1"/>
    </source>
</evidence>
<dbReference type="AlphaFoldDB" id="A0A8S3UJS9"/>